<dbReference type="AlphaFoldDB" id="A0AA41XKJ7"/>
<organism evidence="1 2">
    <name type="scientific">Herbiconiux oxytropis</name>
    <dbReference type="NCBI Taxonomy" id="2970915"/>
    <lineage>
        <taxon>Bacteria</taxon>
        <taxon>Bacillati</taxon>
        <taxon>Actinomycetota</taxon>
        <taxon>Actinomycetes</taxon>
        <taxon>Micrococcales</taxon>
        <taxon>Microbacteriaceae</taxon>
        <taxon>Herbiconiux</taxon>
    </lineage>
</organism>
<comment type="caution">
    <text evidence="1">The sequence shown here is derived from an EMBL/GenBank/DDBJ whole genome shotgun (WGS) entry which is preliminary data.</text>
</comment>
<reference evidence="1" key="1">
    <citation type="submission" date="2022-08" db="EMBL/GenBank/DDBJ databases">
        <authorList>
            <person name="Deng Y."/>
            <person name="Han X.-F."/>
            <person name="Zhang Y.-Q."/>
        </authorList>
    </citation>
    <scope>NUCLEOTIDE SEQUENCE</scope>
    <source>
        <strain evidence="1">CPCC 203407</strain>
    </source>
</reference>
<protein>
    <submittedName>
        <fullName evidence="1">Uncharacterized protein</fullName>
    </submittedName>
</protein>
<dbReference type="Proteomes" id="UP001165587">
    <property type="component" value="Unassembled WGS sequence"/>
</dbReference>
<evidence type="ECO:0000313" key="2">
    <source>
        <dbReference type="Proteomes" id="UP001165587"/>
    </source>
</evidence>
<evidence type="ECO:0000313" key="1">
    <source>
        <dbReference type="EMBL" id="MCS5727496.1"/>
    </source>
</evidence>
<accession>A0AA41XKJ7</accession>
<keyword evidence="2" id="KW-1185">Reference proteome</keyword>
<dbReference type="RefSeq" id="WP_259530486.1">
    <property type="nucleotide sequence ID" value="NZ_JANLCK010000011.1"/>
</dbReference>
<dbReference type="EMBL" id="JANLCK010000011">
    <property type="protein sequence ID" value="MCS5727496.1"/>
    <property type="molecule type" value="Genomic_DNA"/>
</dbReference>
<gene>
    <name evidence="1" type="ORF">N1028_16500</name>
</gene>
<name>A0AA41XKJ7_9MICO</name>
<sequence length="71" mass="7532">MPDPERAIARIVQTYPGVKVVLSDMVFADSYFHQAGADGGTLYLNAELIGIIAAQPGWTGTIVTTEPLPDA</sequence>
<proteinExistence type="predicted"/>